<dbReference type="STRING" id="314344.AL013_02845"/>
<evidence type="ECO:0000256" key="3">
    <source>
        <dbReference type="ARBA" id="ARBA00022801"/>
    </source>
</evidence>
<dbReference type="SMART" id="SM00318">
    <property type="entry name" value="SNc"/>
    <property type="match status" value="1"/>
</dbReference>
<dbReference type="RefSeq" id="WP_009849132.1">
    <property type="nucleotide sequence ID" value="NZ_DS022294.1"/>
</dbReference>
<comment type="caution">
    <text evidence="6">The sequence shown here is derived from an EMBL/GenBank/DDBJ whole genome shotgun (WGS) entry which is preliminary data.</text>
</comment>
<keyword evidence="1" id="KW-0540">Nuclease</keyword>
<dbReference type="SUPFAM" id="SSF50199">
    <property type="entry name" value="Staphylococcal nuclease"/>
    <property type="match status" value="1"/>
</dbReference>
<feature type="domain" description="TNase-like" evidence="5">
    <location>
        <begin position="32"/>
        <end position="161"/>
    </location>
</feature>
<dbReference type="Pfam" id="PF00565">
    <property type="entry name" value="SNase"/>
    <property type="match status" value="1"/>
</dbReference>
<keyword evidence="7" id="KW-1185">Reference proteome</keyword>
<name>Q0EXB8_9PROT</name>
<dbReference type="OrthoDB" id="7062774at2"/>
<dbReference type="InterPro" id="IPR035437">
    <property type="entry name" value="SNase_OB-fold_sf"/>
</dbReference>
<dbReference type="InterPro" id="IPR016071">
    <property type="entry name" value="Staphylococal_nuclease_OB-fold"/>
</dbReference>
<evidence type="ECO:0000256" key="4">
    <source>
        <dbReference type="SAM" id="SignalP"/>
    </source>
</evidence>
<organism evidence="6 7">
    <name type="scientific">Mariprofundus ferrooxydans PV-1</name>
    <dbReference type="NCBI Taxonomy" id="314345"/>
    <lineage>
        <taxon>Bacteria</taxon>
        <taxon>Pseudomonadati</taxon>
        <taxon>Pseudomonadota</taxon>
        <taxon>Candidatius Mariprofundia</taxon>
        <taxon>Mariprofundales</taxon>
        <taxon>Mariprofundaceae</taxon>
        <taxon>Mariprofundus</taxon>
    </lineage>
</organism>
<accession>Q0EXB8</accession>
<proteinExistence type="predicted"/>
<evidence type="ECO:0000259" key="5">
    <source>
        <dbReference type="PROSITE" id="PS50830"/>
    </source>
</evidence>
<evidence type="ECO:0000313" key="7">
    <source>
        <dbReference type="Proteomes" id="UP000005297"/>
    </source>
</evidence>
<keyword evidence="2" id="KW-0255">Endonuclease</keyword>
<keyword evidence="4" id="KW-0732">Signal</keyword>
<protein>
    <submittedName>
        <fullName evidence="6">Probable nuclease</fullName>
    </submittedName>
</protein>
<dbReference type="GO" id="GO:0016787">
    <property type="term" value="F:hydrolase activity"/>
    <property type="evidence" value="ECO:0007669"/>
    <property type="project" value="UniProtKB-KW"/>
</dbReference>
<keyword evidence="3" id="KW-0378">Hydrolase</keyword>
<gene>
    <name evidence="6" type="ORF">SPV1_08041</name>
</gene>
<dbReference type="AlphaFoldDB" id="Q0EXB8"/>
<dbReference type="HOGENOM" id="CLU_046484_4_0_0"/>
<evidence type="ECO:0000256" key="2">
    <source>
        <dbReference type="ARBA" id="ARBA00022759"/>
    </source>
</evidence>
<sequence length="257" mass="29131">MSPLQSKSSAILLLLLLLPWAANAGTLSVISTDRWVHVVRVYDGDTFRTTRGERVRLLGINAPEVAHNRQREQVMGHEASIRLQQLISGKTVRLSFDKVRQDDYGRTLAHIYLRDNSWVNAQLVREGLAHVYTFEPNHSRTKALLVAEKQARAAQIGIWSTDHFRVLAAGKVTARHIGQFRLITGPIEQSSGWSFQLGRLHISVPKKYRQWFKHPLQLTPGQTITVRGVIRVSRTGNYSLALHSPFDVEYSDRSIQP</sequence>
<dbReference type="Gene3D" id="2.40.50.90">
    <property type="match status" value="1"/>
</dbReference>
<dbReference type="PANTHER" id="PTHR12302:SF3">
    <property type="entry name" value="SERINE_THREONINE-PROTEIN KINASE 31"/>
    <property type="match status" value="1"/>
</dbReference>
<evidence type="ECO:0000313" key="6">
    <source>
        <dbReference type="EMBL" id="EAU53872.1"/>
    </source>
</evidence>
<dbReference type="PROSITE" id="PS50830">
    <property type="entry name" value="TNASE_3"/>
    <property type="match status" value="1"/>
</dbReference>
<evidence type="ECO:0000256" key="1">
    <source>
        <dbReference type="ARBA" id="ARBA00022722"/>
    </source>
</evidence>
<dbReference type="PANTHER" id="PTHR12302">
    <property type="entry name" value="EBNA2 BINDING PROTEIN P100"/>
    <property type="match status" value="1"/>
</dbReference>
<dbReference type="GO" id="GO:0004519">
    <property type="term" value="F:endonuclease activity"/>
    <property type="evidence" value="ECO:0007669"/>
    <property type="project" value="UniProtKB-KW"/>
</dbReference>
<dbReference type="eggNOG" id="COG1525">
    <property type="taxonomic scope" value="Bacteria"/>
</dbReference>
<dbReference type="Proteomes" id="UP000005297">
    <property type="component" value="Unassembled WGS sequence"/>
</dbReference>
<feature type="signal peptide" evidence="4">
    <location>
        <begin position="1"/>
        <end position="24"/>
    </location>
</feature>
<dbReference type="EMBL" id="AATS01000015">
    <property type="protein sequence ID" value="EAU53872.1"/>
    <property type="molecule type" value="Genomic_DNA"/>
</dbReference>
<feature type="chain" id="PRO_5004171356" evidence="4">
    <location>
        <begin position="25"/>
        <end position="257"/>
    </location>
</feature>
<reference evidence="6 7" key="1">
    <citation type="submission" date="2006-09" db="EMBL/GenBank/DDBJ databases">
        <authorList>
            <person name="Emerson D."/>
            <person name="Ferriera S."/>
            <person name="Johnson J."/>
            <person name="Kravitz S."/>
            <person name="Halpern A."/>
            <person name="Remington K."/>
            <person name="Beeson K."/>
            <person name="Tran B."/>
            <person name="Rogers Y.-H."/>
            <person name="Friedman R."/>
            <person name="Venter J.C."/>
        </authorList>
    </citation>
    <scope>NUCLEOTIDE SEQUENCE [LARGE SCALE GENOMIC DNA]</scope>
    <source>
        <strain evidence="6 7">PV-1</strain>
    </source>
</reference>
<dbReference type="InParanoid" id="Q0EXB8"/>